<evidence type="ECO:0000256" key="5">
    <source>
        <dbReference type="ARBA" id="ARBA00023204"/>
    </source>
</evidence>
<dbReference type="InterPro" id="IPR011257">
    <property type="entry name" value="DNA_glycosylase"/>
</dbReference>
<name>A0ABD4RIL5_9CLOT</name>
<dbReference type="KEGG" id="cchv:BTM20_12665"/>
<dbReference type="CDD" id="cd00056">
    <property type="entry name" value="ENDO3c"/>
    <property type="match status" value="1"/>
</dbReference>
<dbReference type="GO" id="GO:0006281">
    <property type="term" value="P:DNA repair"/>
    <property type="evidence" value="ECO:0007669"/>
    <property type="project" value="UniProtKB-KW"/>
</dbReference>
<keyword evidence="7" id="KW-0511">Multifunctional enzyme</keyword>
<dbReference type="Proteomes" id="UP000775179">
    <property type="component" value="Unassembled WGS sequence"/>
</dbReference>
<dbReference type="RefSeq" id="WP_021874519.1">
    <property type="nucleotide sequence ID" value="NZ_CP018624.1"/>
</dbReference>
<keyword evidence="5" id="KW-0234">DNA repair</keyword>
<evidence type="ECO:0000259" key="10">
    <source>
        <dbReference type="SMART" id="SM00478"/>
    </source>
</evidence>
<dbReference type="InterPro" id="IPR012904">
    <property type="entry name" value="OGG_N"/>
</dbReference>
<keyword evidence="4" id="KW-0378">Hydrolase</keyword>
<proteinExistence type="inferred from homology"/>
<evidence type="ECO:0000256" key="7">
    <source>
        <dbReference type="ARBA" id="ARBA00023268"/>
    </source>
</evidence>
<dbReference type="EMBL" id="JAIFTX010000015">
    <property type="protein sequence ID" value="MBX7290980.1"/>
    <property type="molecule type" value="Genomic_DNA"/>
</dbReference>
<dbReference type="Gene3D" id="1.10.1670.10">
    <property type="entry name" value="Helix-hairpin-Helix base-excision DNA repair enzymes (C-terminal)"/>
    <property type="match status" value="1"/>
</dbReference>
<dbReference type="InterPro" id="IPR003265">
    <property type="entry name" value="HhH-GPD_domain"/>
</dbReference>
<keyword evidence="6" id="KW-0456">Lyase</keyword>
<dbReference type="InterPro" id="IPR023170">
    <property type="entry name" value="HhH_base_excis_C"/>
</dbReference>
<dbReference type="SUPFAM" id="SSF48150">
    <property type="entry name" value="DNA-glycosylase"/>
    <property type="match status" value="1"/>
</dbReference>
<evidence type="ECO:0000256" key="9">
    <source>
        <dbReference type="ARBA" id="ARBA00044632"/>
    </source>
</evidence>
<sequence>MDFKEVIFEDNKVILKGMKNFNIKQILECGQCFRWDKITDTNYIVVACGRVIEVQQNENEVIILNANKEDFNNIWISYFDLERDYSVIKRELAKDEILKKSVEFGYGIRILNQDPFEMLISFIISARNSIPSIKKTVKKICEIWGEKIIYNDQEYYTFPRPEQIKEATLEEIQATGASFRSKYIISTINNVNEALRVKKDMISNPDKYKERPEILDYDLEYISNLNDDECHIALQKFMGVGAKVSDCIMLFSMAKHSAFPVDVWVKRAMIHFYVAPDVSLNKMRIFAREKFGSLSGMAQQYLFYYARENNIKVD</sequence>
<protein>
    <recommendedName>
        <fullName evidence="2">DNA-(apurinic or apyrimidinic site) lyase</fullName>
        <ecNumber evidence="2">4.2.99.18</ecNumber>
    </recommendedName>
</protein>
<evidence type="ECO:0000313" key="11">
    <source>
        <dbReference type="EMBL" id="MBX7290980.1"/>
    </source>
</evidence>
<dbReference type="GO" id="GO:0019104">
    <property type="term" value="F:DNA N-glycosylase activity"/>
    <property type="evidence" value="ECO:0007669"/>
    <property type="project" value="UniProtKB-ARBA"/>
</dbReference>
<dbReference type="PANTHER" id="PTHR10242:SF2">
    <property type="entry name" value="N-GLYCOSYLASE_DNA LYASE"/>
    <property type="match status" value="1"/>
</dbReference>
<dbReference type="Gene3D" id="1.10.340.30">
    <property type="entry name" value="Hypothetical protein, domain 2"/>
    <property type="match status" value="1"/>
</dbReference>
<dbReference type="EC" id="4.2.99.18" evidence="2"/>
<keyword evidence="8" id="KW-0326">Glycosidase</keyword>
<dbReference type="SMART" id="SM00478">
    <property type="entry name" value="ENDO3c"/>
    <property type="match status" value="1"/>
</dbReference>
<evidence type="ECO:0000256" key="8">
    <source>
        <dbReference type="ARBA" id="ARBA00023295"/>
    </source>
</evidence>
<evidence type="ECO:0000256" key="4">
    <source>
        <dbReference type="ARBA" id="ARBA00022801"/>
    </source>
</evidence>
<reference evidence="11 12" key="1">
    <citation type="submission" date="2021-08" db="EMBL/GenBank/DDBJ databases">
        <title>Genome sequence analysis of Clostridium chauvoei strains of European origin and evaluation of typing options for outbreak investigations.</title>
        <authorList>
            <person name="Abdel-Glil M."/>
            <person name="Thomas P."/>
            <person name="Seyboldt C."/>
        </authorList>
    </citation>
    <scope>NUCLEOTIDE SEQUENCE [LARGE SCALE GENOMIC DNA]</scope>
    <source>
        <strain evidence="11 12">S0260-09</strain>
    </source>
</reference>
<comment type="catalytic activity">
    <reaction evidence="9">
        <text>2'-deoxyribonucleotide-(2'-deoxyribose 5'-phosphate)-2'-deoxyribonucleotide-DNA = a 3'-end 2'-deoxyribonucleotide-(2,3-dehydro-2,3-deoxyribose 5'-phosphate)-DNA + a 5'-end 5'-phospho-2'-deoxyribonucleoside-DNA + H(+)</text>
        <dbReference type="Rhea" id="RHEA:66592"/>
        <dbReference type="Rhea" id="RHEA-COMP:13180"/>
        <dbReference type="Rhea" id="RHEA-COMP:16897"/>
        <dbReference type="Rhea" id="RHEA-COMP:17067"/>
        <dbReference type="ChEBI" id="CHEBI:15378"/>
        <dbReference type="ChEBI" id="CHEBI:136412"/>
        <dbReference type="ChEBI" id="CHEBI:157695"/>
        <dbReference type="ChEBI" id="CHEBI:167181"/>
        <dbReference type="EC" id="4.2.99.18"/>
    </reaction>
</comment>
<evidence type="ECO:0000256" key="6">
    <source>
        <dbReference type="ARBA" id="ARBA00023239"/>
    </source>
</evidence>
<evidence type="ECO:0000256" key="1">
    <source>
        <dbReference type="ARBA" id="ARBA00010679"/>
    </source>
</evidence>
<dbReference type="SUPFAM" id="SSF55945">
    <property type="entry name" value="TATA-box binding protein-like"/>
    <property type="match status" value="1"/>
</dbReference>
<dbReference type="GO" id="GO:0140078">
    <property type="term" value="F:class I DNA-(apurinic or apyrimidinic site) endonuclease activity"/>
    <property type="evidence" value="ECO:0007669"/>
    <property type="project" value="UniProtKB-EC"/>
</dbReference>
<gene>
    <name evidence="11" type="ORF">K4H94_07975</name>
</gene>
<dbReference type="PANTHER" id="PTHR10242">
    <property type="entry name" value="8-OXOGUANINE DNA GLYCOSYLASE"/>
    <property type="match status" value="1"/>
</dbReference>
<dbReference type="Pfam" id="PF07934">
    <property type="entry name" value="OGG_N"/>
    <property type="match status" value="1"/>
</dbReference>
<comment type="caution">
    <text evidence="11">The sequence shown here is derived from an EMBL/GenBank/DDBJ whole genome shotgun (WGS) entry which is preliminary data.</text>
</comment>
<accession>A0ABD4RIL5</accession>
<organism evidence="11 12">
    <name type="scientific">Clostridium chauvoei</name>
    <dbReference type="NCBI Taxonomy" id="46867"/>
    <lineage>
        <taxon>Bacteria</taxon>
        <taxon>Bacillati</taxon>
        <taxon>Bacillota</taxon>
        <taxon>Clostridia</taxon>
        <taxon>Eubacteriales</taxon>
        <taxon>Clostridiaceae</taxon>
        <taxon>Clostridium</taxon>
    </lineage>
</organism>
<feature type="domain" description="HhH-GPD" evidence="10">
    <location>
        <begin position="124"/>
        <end position="307"/>
    </location>
</feature>
<dbReference type="Pfam" id="PF00730">
    <property type="entry name" value="HhH-GPD"/>
    <property type="match status" value="1"/>
</dbReference>
<evidence type="ECO:0000256" key="2">
    <source>
        <dbReference type="ARBA" id="ARBA00012720"/>
    </source>
</evidence>
<keyword evidence="3" id="KW-0227">DNA damage</keyword>
<evidence type="ECO:0000313" key="12">
    <source>
        <dbReference type="Proteomes" id="UP000775179"/>
    </source>
</evidence>
<dbReference type="AlphaFoldDB" id="A0ABD4RIL5"/>
<evidence type="ECO:0000256" key="3">
    <source>
        <dbReference type="ARBA" id="ARBA00022763"/>
    </source>
</evidence>
<dbReference type="InterPro" id="IPR052054">
    <property type="entry name" value="Oxidative_DNA_repair_enzyme"/>
</dbReference>
<comment type="similarity">
    <text evidence="1">Belongs to the type-1 OGG1 family.</text>
</comment>
<dbReference type="Gene3D" id="3.30.310.260">
    <property type="match status" value="1"/>
</dbReference>
<dbReference type="GeneID" id="66302731"/>